<dbReference type="GO" id="GO:0003700">
    <property type="term" value="F:DNA-binding transcription factor activity"/>
    <property type="evidence" value="ECO:0007669"/>
    <property type="project" value="InterPro"/>
</dbReference>
<dbReference type="GO" id="GO:0003677">
    <property type="term" value="F:DNA binding"/>
    <property type="evidence" value="ECO:0007669"/>
    <property type="project" value="UniProtKB-KW"/>
</dbReference>
<proteinExistence type="predicted"/>
<dbReference type="InterPro" id="IPR000835">
    <property type="entry name" value="HTH_MarR-typ"/>
</dbReference>
<dbReference type="PANTHER" id="PTHR42756">
    <property type="entry name" value="TRANSCRIPTIONAL REGULATOR, MARR"/>
    <property type="match status" value="1"/>
</dbReference>
<dbReference type="AlphaFoldDB" id="A0A6L9Y4M1"/>
<accession>A0A6L9Y4M1</accession>
<evidence type="ECO:0000256" key="1">
    <source>
        <dbReference type="ARBA" id="ARBA00023015"/>
    </source>
</evidence>
<dbReference type="PANTHER" id="PTHR42756:SF1">
    <property type="entry name" value="TRANSCRIPTIONAL REPRESSOR OF EMRAB OPERON"/>
    <property type="match status" value="1"/>
</dbReference>
<evidence type="ECO:0000313" key="5">
    <source>
        <dbReference type="EMBL" id="NEN74728.1"/>
    </source>
</evidence>
<gene>
    <name evidence="5" type="ORF">F9B74_00085</name>
</gene>
<dbReference type="PROSITE" id="PS50995">
    <property type="entry name" value="HTH_MARR_2"/>
    <property type="match status" value="1"/>
</dbReference>
<evidence type="ECO:0000313" key="6">
    <source>
        <dbReference type="Proteomes" id="UP000477651"/>
    </source>
</evidence>
<dbReference type="PRINTS" id="PR00598">
    <property type="entry name" value="HTHMARR"/>
</dbReference>
<organism evidence="5 6">
    <name type="scientific">Pelistega ratti</name>
    <dbReference type="NCBI Taxonomy" id="2652177"/>
    <lineage>
        <taxon>Bacteria</taxon>
        <taxon>Pseudomonadati</taxon>
        <taxon>Pseudomonadota</taxon>
        <taxon>Betaproteobacteria</taxon>
        <taxon>Burkholderiales</taxon>
        <taxon>Alcaligenaceae</taxon>
        <taxon>Pelistega</taxon>
    </lineage>
</organism>
<dbReference type="Pfam" id="PF01047">
    <property type="entry name" value="MarR"/>
    <property type="match status" value="1"/>
</dbReference>
<dbReference type="Proteomes" id="UP000477651">
    <property type="component" value="Unassembled WGS sequence"/>
</dbReference>
<dbReference type="Gene3D" id="1.10.10.10">
    <property type="entry name" value="Winged helix-like DNA-binding domain superfamily/Winged helix DNA-binding domain"/>
    <property type="match status" value="1"/>
</dbReference>
<dbReference type="EMBL" id="JAAGYR010000001">
    <property type="protein sequence ID" value="NEN74728.1"/>
    <property type="molecule type" value="Genomic_DNA"/>
</dbReference>
<evidence type="ECO:0000256" key="3">
    <source>
        <dbReference type="ARBA" id="ARBA00023163"/>
    </source>
</evidence>
<name>A0A6L9Y4M1_9BURK</name>
<dbReference type="InterPro" id="IPR036390">
    <property type="entry name" value="WH_DNA-bd_sf"/>
</dbReference>
<comment type="caution">
    <text evidence="5">The sequence shown here is derived from an EMBL/GenBank/DDBJ whole genome shotgun (WGS) entry which is preliminary data.</text>
</comment>
<keyword evidence="1" id="KW-0805">Transcription regulation</keyword>
<keyword evidence="6" id="KW-1185">Reference proteome</keyword>
<reference evidence="5 6" key="1">
    <citation type="submission" date="2020-02" db="EMBL/GenBank/DDBJ databases">
        <title>Pelistega sp. NLN82 were isolated from wild rodents of the Hainan Island.</title>
        <authorList>
            <person name="Niu N."/>
            <person name="Zhou J."/>
        </authorList>
    </citation>
    <scope>NUCLEOTIDE SEQUENCE [LARGE SCALE GENOMIC DNA]</scope>
    <source>
        <strain evidence="5 6">NLN82</strain>
    </source>
</reference>
<evidence type="ECO:0000259" key="4">
    <source>
        <dbReference type="PROSITE" id="PS50995"/>
    </source>
</evidence>
<dbReference type="RefSeq" id="WP_159991116.1">
    <property type="nucleotide sequence ID" value="NZ_CP047165.1"/>
</dbReference>
<sequence length="157" mass="18075">MTFDVETRLKTDSSEGLKLWLCLHACNNQVENYIREQLYLRYKTTLPRFDFMAQLAGHKSGIKMGELSARMMVSNGNITTIATQLEKEALIERIINTQDRRSALIRLTPKGVKQYNKMAKSYEQWLEEAFSLLSPTNMAKLQKSLVLLKKALSEKTK</sequence>
<dbReference type="InterPro" id="IPR036388">
    <property type="entry name" value="WH-like_DNA-bd_sf"/>
</dbReference>
<dbReference type="SMART" id="SM00347">
    <property type="entry name" value="HTH_MARR"/>
    <property type="match status" value="1"/>
</dbReference>
<keyword evidence="2" id="KW-0238">DNA-binding</keyword>
<dbReference type="SUPFAM" id="SSF46785">
    <property type="entry name" value="Winged helix' DNA-binding domain"/>
    <property type="match status" value="1"/>
</dbReference>
<protein>
    <submittedName>
        <fullName evidence="5">MarR family transcriptional regulator</fullName>
    </submittedName>
</protein>
<keyword evidence="3" id="KW-0804">Transcription</keyword>
<feature type="domain" description="HTH marR-type" evidence="4">
    <location>
        <begin position="16"/>
        <end position="153"/>
    </location>
</feature>
<evidence type="ECO:0000256" key="2">
    <source>
        <dbReference type="ARBA" id="ARBA00023125"/>
    </source>
</evidence>